<dbReference type="STRING" id="1423726.FC07_GL002432"/>
<evidence type="ECO:0000313" key="5">
    <source>
        <dbReference type="Proteomes" id="UP000051461"/>
    </source>
</evidence>
<feature type="DNA-binding region" description="H-T-H motif" evidence="2">
    <location>
        <begin position="29"/>
        <end position="48"/>
    </location>
</feature>
<dbReference type="AlphaFoldDB" id="A0A0R1GZM7"/>
<dbReference type="Proteomes" id="UP000051461">
    <property type="component" value="Unassembled WGS sequence"/>
</dbReference>
<dbReference type="Gene3D" id="1.10.357.10">
    <property type="entry name" value="Tetracycline Repressor, domain 2"/>
    <property type="match status" value="1"/>
</dbReference>
<dbReference type="PANTHER" id="PTHR30055">
    <property type="entry name" value="HTH-TYPE TRANSCRIPTIONAL REGULATOR RUTR"/>
    <property type="match status" value="1"/>
</dbReference>
<dbReference type="GO" id="GO:0006355">
    <property type="term" value="P:regulation of DNA-templated transcription"/>
    <property type="evidence" value="ECO:0007669"/>
    <property type="project" value="UniProtKB-ARBA"/>
</dbReference>
<dbReference type="InterPro" id="IPR009057">
    <property type="entry name" value="Homeodomain-like_sf"/>
</dbReference>
<protein>
    <submittedName>
        <fullName evidence="4">Transcription regulator</fullName>
    </submittedName>
</protein>
<evidence type="ECO:0000313" key="4">
    <source>
        <dbReference type="EMBL" id="KRK39464.1"/>
    </source>
</evidence>
<keyword evidence="5" id="KW-1185">Reference proteome</keyword>
<evidence type="ECO:0000256" key="1">
    <source>
        <dbReference type="ARBA" id="ARBA00023125"/>
    </source>
</evidence>
<dbReference type="GO" id="GO:0003677">
    <property type="term" value="F:DNA binding"/>
    <property type="evidence" value="ECO:0007669"/>
    <property type="project" value="UniProtKB-UniRule"/>
</dbReference>
<name>A0A0R1GZM7_9LACO</name>
<dbReference type="PROSITE" id="PS50977">
    <property type="entry name" value="HTH_TETR_2"/>
    <property type="match status" value="1"/>
</dbReference>
<dbReference type="InterPro" id="IPR001647">
    <property type="entry name" value="HTH_TetR"/>
</dbReference>
<dbReference type="PATRIC" id="fig|1423726.3.peg.2524"/>
<proteinExistence type="predicted"/>
<dbReference type="PANTHER" id="PTHR30055:SF222">
    <property type="entry name" value="REGULATORY PROTEIN"/>
    <property type="match status" value="1"/>
</dbReference>
<evidence type="ECO:0000259" key="3">
    <source>
        <dbReference type="PROSITE" id="PS50977"/>
    </source>
</evidence>
<feature type="domain" description="HTH tetR-type" evidence="3">
    <location>
        <begin position="6"/>
        <end position="66"/>
    </location>
</feature>
<sequence length="189" mass="20971">MRTKDTTKTTRILDAAAAIILKKGAAAVSTVKVAKKVGIAQSNVYLYFKNKDALLQAVYQREQARIRESGDLSQLADRQVPVQQRLRLYLQSLYDFALAHPDSLTLIQQVKFLLGHDIVFAEAPGNLVVALLQEAIAAKVIKVVPVNIHMALVFGVLYAHALNVQQGHYAATTYDFETFYQLIWQGMAA</sequence>
<reference evidence="4 5" key="1">
    <citation type="journal article" date="2015" name="Genome Announc.">
        <title>Expanding the biotechnology potential of lactobacilli through comparative genomics of 213 strains and associated genera.</title>
        <authorList>
            <person name="Sun Z."/>
            <person name="Harris H.M."/>
            <person name="McCann A."/>
            <person name="Guo C."/>
            <person name="Argimon S."/>
            <person name="Zhang W."/>
            <person name="Yang X."/>
            <person name="Jeffery I.B."/>
            <person name="Cooney J.C."/>
            <person name="Kagawa T.F."/>
            <person name="Liu W."/>
            <person name="Song Y."/>
            <person name="Salvetti E."/>
            <person name="Wrobel A."/>
            <person name="Rasinkangas P."/>
            <person name="Parkhill J."/>
            <person name="Rea M.C."/>
            <person name="O'Sullivan O."/>
            <person name="Ritari J."/>
            <person name="Douillard F.P."/>
            <person name="Paul Ross R."/>
            <person name="Yang R."/>
            <person name="Briner A.E."/>
            <person name="Felis G.E."/>
            <person name="de Vos W.M."/>
            <person name="Barrangou R."/>
            <person name="Klaenhammer T.R."/>
            <person name="Caufield P.W."/>
            <person name="Cui Y."/>
            <person name="Zhang H."/>
            <person name="O'Toole P.W."/>
        </authorList>
    </citation>
    <scope>NUCLEOTIDE SEQUENCE [LARGE SCALE GENOMIC DNA]</scope>
    <source>
        <strain evidence="4 5">DSM 20003</strain>
    </source>
</reference>
<keyword evidence="1 2" id="KW-0238">DNA-binding</keyword>
<dbReference type="PRINTS" id="PR00455">
    <property type="entry name" value="HTHTETR"/>
</dbReference>
<dbReference type="InterPro" id="IPR050109">
    <property type="entry name" value="HTH-type_TetR-like_transc_reg"/>
</dbReference>
<dbReference type="OrthoDB" id="9809994at2"/>
<dbReference type="RefSeq" id="WP_057904263.1">
    <property type="nucleotide sequence ID" value="NZ_AZDA01000043.1"/>
</dbReference>
<dbReference type="SUPFAM" id="SSF46689">
    <property type="entry name" value="Homeodomain-like"/>
    <property type="match status" value="1"/>
</dbReference>
<evidence type="ECO:0000256" key="2">
    <source>
        <dbReference type="PROSITE-ProRule" id="PRU00335"/>
    </source>
</evidence>
<organism evidence="4 5">
    <name type="scientific">Loigolactobacillus bifermentans DSM 20003</name>
    <dbReference type="NCBI Taxonomy" id="1423726"/>
    <lineage>
        <taxon>Bacteria</taxon>
        <taxon>Bacillati</taxon>
        <taxon>Bacillota</taxon>
        <taxon>Bacilli</taxon>
        <taxon>Lactobacillales</taxon>
        <taxon>Lactobacillaceae</taxon>
        <taxon>Loigolactobacillus</taxon>
    </lineage>
</organism>
<gene>
    <name evidence="4" type="ORF">FC07_GL002432</name>
</gene>
<dbReference type="EMBL" id="AZDA01000043">
    <property type="protein sequence ID" value="KRK39464.1"/>
    <property type="molecule type" value="Genomic_DNA"/>
</dbReference>
<accession>A0A0R1GZM7</accession>
<comment type="caution">
    <text evidence="4">The sequence shown here is derived from an EMBL/GenBank/DDBJ whole genome shotgun (WGS) entry which is preliminary data.</text>
</comment>
<dbReference type="Pfam" id="PF00440">
    <property type="entry name" value="TetR_N"/>
    <property type="match status" value="1"/>
</dbReference>